<dbReference type="PANTHER" id="PTHR47326">
    <property type="entry name" value="TRANSPOSABLE ELEMENT TC3 TRANSPOSASE-LIKE PROTEIN"/>
    <property type="match status" value="1"/>
</dbReference>
<dbReference type="EMBL" id="GL449597">
    <property type="protein sequence ID" value="EFN82459.1"/>
    <property type="molecule type" value="Genomic_DNA"/>
</dbReference>
<evidence type="ECO:0008006" key="3">
    <source>
        <dbReference type="Google" id="ProtNLM"/>
    </source>
</evidence>
<evidence type="ECO:0000313" key="2">
    <source>
        <dbReference type="Proteomes" id="UP000008237"/>
    </source>
</evidence>
<dbReference type="PANTHER" id="PTHR47326:SF1">
    <property type="entry name" value="HTH PSQ-TYPE DOMAIN-CONTAINING PROTEIN"/>
    <property type="match status" value="1"/>
</dbReference>
<feature type="non-terminal residue" evidence="1">
    <location>
        <position position="79"/>
    </location>
</feature>
<evidence type="ECO:0000313" key="1">
    <source>
        <dbReference type="EMBL" id="EFN82459.1"/>
    </source>
</evidence>
<organism evidence="2">
    <name type="scientific">Harpegnathos saltator</name>
    <name type="common">Jerdon's jumping ant</name>
    <dbReference type="NCBI Taxonomy" id="610380"/>
    <lineage>
        <taxon>Eukaryota</taxon>
        <taxon>Metazoa</taxon>
        <taxon>Ecdysozoa</taxon>
        <taxon>Arthropoda</taxon>
        <taxon>Hexapoda</taxon>
        <taxon>Insecta</taxon>
        <taxon>Pterygota</taxon>
        <taxon>Neoptera</taxon>
        <taxon>Endopterygota</taxon>
        <taxon>Hymenoptera</taxon>
        <taxon>Apocrita</taxon>
        <taxon>Aculeata</taxon>
        <taxon>Formicoidea</taxon>
        <taxon>Formicidae</taxon>
        <taxon>Ponerinae</taxon>
        <taxon>Ponerini</taxon>
        <taxon>Harpegnathos</taxon>
    </lineage>
</organism>
<dbReference type="OMA" id="CETMIAQ"/>
<dbReference type="InParanoid" id="E2BPC1"/>
<dbReference type="AlphaFoldDB" id="E2BPC1"/>
<feature type="non-terminal residue" evidence="1">
    <location>
        <position position="1"/>
    </location>
</feature>
<sequence length="79" mass="9559">SVHKILKRNKFRPYKIRLIHELNEDDFDRRVHFCETMIAQIDAEPDFLSNIVFSDEATFQLNGVVNRLNCRLWLYMNPY</sequence>
<proteinExistence type="predicted"/>
<reference evidence="1 2" key="1">
    <citation type="journal article" date="2010" name="Science">
        <title>Genomic comparison of the ants Camponotus floridanus and Harpegnathos saltator.</title>
        <authorList>
            <person name="Bonasio R."/>
            <person name="Zhang G."/>
            <person name="Ye C."/>
            <person name="Mutti N.S."/>
            <person name="Fang X."/>
            <person name="Qin N."/>
            <person name="Donahue G."/>
            <person name="Yang P."/>
            <person name="Li Q."/>
            <person name="Li C."/>
            <person name="Zhang P."/>
            <person name="Huang Z."/>
            <person name="Berger S.L."/>
            <person name="Reinberg D."/>
            <person name="Wang J."/>
            <person name="Liebig J."/>
        </authorList>
    </citation>
    <scope>NUCLEOTIDE SEQUENCE [LARGE SCALE GENOMIC DNA]</scope>
    <source>
        <strain evidence="1 2">R22 G/1</strain>
    </source>
</reference>
<protein>
    <recommendedName>
        <fullName evidence="3">Histone-lysine N-methyltransferase SETMAR</fullName>
    </recommendedName>
</protein>
<gene>
    <name evidence="1" type="ORF">EAI_16788</name>
</gene>
<dbReference type="Proteomes" id="UP000008237">
    <property type="component" value="Unassembled WGS sequence"/>
</dbReference>
<keyword evidence="2" id="KW-1185">Reference proteome</keyword>
<dbReference type="STRING" id="610380.E2BPC1"/>
<dbReference type="Gene3D" id="3.30.420.10">
    <property type="entry name" value="Ribonuclease H-like superfamily/Ribonuclease H"/>
    <property type="match status" value="1"/>
</dbReference>
<dbReference type="GO" id="GO:0003676">
    <property type="term" value="F:nucleic acid binding"/>
    <property type="evidence" value="ECO:0007669"/>
    <property type="project" value="InterPro"/>
</dbReference>
<accession>E2BPC1</accession>
<dbReference type="InterPro" id="IPR036397">
    <property type="entry name" value="RNaseH_sf"/>
</dbReference>
<name>E2BPC1_HARSA</name>